<dbReference type="OrthoDB" id="1657402at2759"/>
<keyword evidence="5" id="KW-0378">Hydrolase</keyword>
<dbReference type="GO" id="GO:0005975">
    <property type="term" value="P:carbohydrate metabolic process"/>
    <property type="evidence" value="ECO:0007669"/>
    <property type="project" value="InterPro"/>
</dbReference>
<dbReference type="InterPro" id="IPR037110">
    <property type="entry name" value="Betagal_dom2_sf"/>
</dbReference>
<sequence length="968" mass="108043">MPVKKLFTSISLVLSLIGAASGLNNSAVNSNHPVTWDQYSLKINGERQFIFSGEFHYYRLPSPDLWDDIFEKFKALGFNTASIYFYWGYHSAKQGVYDFEGVRDLSKLLETAEKYGINVISRAGPYINAEVSEGGYPGWLTTMKSKARLGNPEYETAWKEWLTEVDRYLVPNQIDKDGSIILNQIENEYAYGRDPSYMKAIADKFREDGMTVPSTFNDPWPGDHFARGEGSVDIYGWDGYPVQFDCRSPDIWPTNASTYYREFHSNVNPTQPMAIYEFQGGAFDPWGGPGYDSCRKLVNEQFAKVFYKNNYAQGATIQNLYMAYGGTSWGESPTSSVYTSYDYGAPISEARLMTPKAYEIKLQATFLRDVKPFLTTTNITAEVDNFAIRVDGLRDVNGATTFYIVQHQVTNTTNSDNFHINLSTVDGEFAIPRKANTQITLNGRDAKILTTSYDFGSQHLLYSTSEIFTHIKQDSRDVILVYAYEGEHGEFAISSGFGDIQAYGVNANVSSSFDDSVLQINYIHPEGSTYVSTASSGDRSEMLLIVSGYNSASRWWAPQSSGGETVLVSGPYLVRSAEIEGTQLALTGDTDVDTDIEIIVSDLVSEVTWNGINVKVTTTQYGTLTGKLPGPEEDVEIPDLGQAVWKYSPASPETANDFNDTNWVPADHKTTSNPWQPMMLPVLYADDYGYHTGSLWFRGKFNATSDITRLRVNATMGPGSAWMAWINGDYLGGMTNHFNEFQLNNTVLRQAEENVISLLLWTTGHQEDFVTDDEYKQPRGFSDVSLLGSNTTEISWKVQGNIGGQEIADTVRGPLNEGGLYGERMGWHLPEYPDESWEDATVPDTIGKSGVSWYRTTFELDFPKNYDVPMGIRFSDTKTERYRALLFINGWQLGKYANDLGPQTLFYLPEGLLNHNGKNSIAVAVIAVDEAVTLGEVTLEPYGKLLSAKPAVGMVESPSYSERVSFLI</sequence>
<dbReference type="FunFam" id="3.20.20.80:FF:000040">
    <property type="entry name" value="Beta-galactosidase A"/>
    <property type="match status" value="1"/>
</dbReference>
<evidence type="ECO:0000256" key="6">
    <source>
        <dbReference type="ARBA" id="ARBA00023180"/>
    </source>
</evidence>
<protein>
    <recommendedName>
        <fullName evidence="3">beta-galactosidase</fullName>
        <ecNumber evidence="3">3.2.1.23</ecNumber>
    </recommendedName>
</protein>
<evidence type="ECO:0000256" key="8">
    <source>
        <dbReference type="RuleBase" id="RU003679"/>
    </source>
</evidence>
<proteinExistence type="inferred from homology"/>
<dbReference type="Pfam" id="PF13363">
    <property type="entry name" value="BetaGal_dom3"/>
    <property type="match status" value="1"/>
</dbReference>
<evidence type="ECO:0000256" key="9">
    <source>
        <dbReference type="SAM" id="SignalP"/>
    </source>
</evidence>
<evidence type="ECO:0000256" key="3">
    <source>
        <dbReference type="ARBA" id="ARBA00012756"/>
    </source>
</evidence>
<dbReference type="Pfam" id="PF01301">
    <property type="entry name" value="Glyco_hydro_35"/>
    <property type="match status" value="1"/>
</dbReference>
<dbReference type="SUPFAM" id="SSF117100">
    <property type="entry name" value="Beta-galactosidase LacA, domain 3"/>
    <property type="match status" value="1"/>
</dbReference>
<comment type="catalytic activity">
    <reaction evidence="1">
        <text>Hydrolysis of terminal non-reducing beta-D-galactose residues in beta-D-galactosides.</text>
        <dbReference type="EC" id="3.2.1.23"/>
    </reaction>
</comment>
<dbReference type="EC" id="3.2.1.23" evidence="3"/>
<dbReference type="Proteomes" id="UP000612746">
    <property type="component" value="Unassembled WGS sequence"/>
</dbReference>
<gene>
    <name evidence="11" type="ORF">INT44_006215</name>
</gene>
<reference evidence="11" key="1">
    <citation type="submission" date="2020-12" db="EMBL/GenBank/DDBJ databases">
        <title>Metabolic potential, ecology and presence of endohyphal bacteria is reflected in genomic diversity of Mucoromycotina.</title>
        <authorList>
            <person name="Muszewska A."/>
            <person name="Okrasinska A."/>
            <person name="Steczkiewicz K."/>
            <person name="Drgas O."/>
            <person name="Orlowska M."/>
            <person name="Perlinska-Lenart U."/>
            <person name="Aleksandrzak-Piekarczyk T."/>
            <person name="Szatraj K."/>
            <person name="Zielenkiewicz U."/>
            <person name="Pilsyk S."/>
            <person name="Malc E."/>
            <person name="Mieczkowski P."/>
            <person name="Kruszewska J.S."/>
            <person name="Biernat P."/>
            <person name="Pawlowska J."/>
        </authorList>
    </citation>
    <scope>NUCLEOTIDE SEQUENCE</scope>
    <source>
        <strain evidence="11">WA0000051536</strain>
    </source>
</reference>
<accession>A0A8H7PRW8</accession>
<evidence type="ECO:0000256" key="4">
    <source>
        <dbReference type="ARBA" id="ARBA00022729"/>
    </source>
</evidence>
<feature type="domain" description="Beta-galactosidase" evidence="10">
    <location>
        <begin position="373"/>
        <end position="555"/>
    </location>
</feature>
<keyword evidence="12" id="KW-1185">Reference proteome</keyword>
<organism evidence="11 12">
    <name type="scientific">Umbelopsis vinacea</name>
    <dbReference type="NCBI Taxonomy" id="44442"/>
    <lineage>
        <taxon>Eukaryota</taxon>
        <taxon>Fungi</taxon>
        <taxon>Fungi incertae sedis</taxon>
        <taxon>Mucoromycota</taxon>
        <taxon>Mucoromycotina</taxon>
        <taxon>Umbelopsidomycetes</taxon>
        <taxon>Umbelopsidales</taxon>
        <taxon>Umbelopsidaceae</taxon>
        <taxon>Umbelopsis</taxon>
    </lineage>
</organism>
<dbReference type="InterPro" id="IPR025972">
    <property type="entry name" value="BetaGal_dom3"/>
</dbReference>
<evidence type="ECO:0000256" key="7">
    <source>
        <dbReference type="ARBA" id="ARBA00023295"/>
    </source>
</evidence>
<dbReference type="InterPro" id="IPR018954">
    <property type="entry name" value="Betagal_dom2"/>
</dbReference>
<dbReference type="AlphaFoldDB" id="A0A8H7PRW8"/>
<dbReference type="Pfam" id="PF13364">
    <property type="entry name" value="BetaGal_ABD2"/>
    <property type="match status" value="2"/>
</dbReference>
<dbReference type="SUPFAM" id="SSF49785">
    <property type="entry name" value="Galactose-binding domain-like"/>
    <property type="match status" value="2"/>
</dbReference>
<dbReference type="PRINTS" id="PR00742">
    <property type="entry name" value="GLHYDRLASE35"/>
</dbReference>
<dbReference type="InterPro" id="IPR008979">
    <property type="entry name" value="Galactose-bd-like_sf"/>
</dbReference>
<feature type="signal peptide" evidence="9">
    <location>
        <begin position="1"/>
        <end position="22"/>
    </location>
</feature>
<name>A0A8H7PRW8_9FUNG</name>
<dbReference type="Gene3D" id="2.60.390.10">
    <property type="entry name" value="Beta-galactosidase, domain 3"/>
    <property type="match status" value="1"/>
</dbReference>
<dbReference type="PANTHER" id="PTHR23421">
    <property type="entry name" value="BETA-GALACTOSIDASE RELATED"/>
    <property type="match status" value="1"/>
</dbReference>
<dbReference type="SMART" id="SM01029">
    <property type="entry name" value="BetaGal_dom2"/>
    <property type="match status" value="1"/>
</dbReference>
<dbReference type="InterPro" id="IPR031330">
    <property type="entry name" value="Gly_Hdrlase_35_cat"/>
</dbReference>
<feature type="chain" id="PRO_5034239038" description="beta-galactosidase" evidence="9">
    <location>
        <begin position="23"/>
        <end position="968"/>
    </location>
</feature>
<comment type="similarity">
    <text evidence="2 8">Belongs to the glycosyl hydrolase 35 family.</text>
</comment>
<dbReference type="InterPro" id="IPR025300">
    <property type="entry name" value="BetaGal_jelly_roll_dom"/>
</dbReference>
<dbReference type="InterPro" id="IPR036833">
    <property type="entry name" value="BetaGal_dom3_sf"/>
</dbReference>
<evidence type="ECO:0000259" key="10">
    <source>
        <dbReference type="SMART" id="SM01029"/>
    </source>
</evidence>
<dbReference type="GO" id="GO:0004565">
    <property type="term" value="F:beta-galactosidase activity"/>
    <property type="evidence" value="ECO:0007669"/>
    <property type="project" value="UniProtKB-EC"/>
</dbReference>
<dbReference type="Gene3D" id="2.60.120.260">
    <property type="entry name" value="Galactose-binding domain-like"/>
    <property type="match status" value="2"/>
</dbReference>
<evidence type="ECO:0000313" key="12">
    <source>
        <dbReference type="Proteomes" id="UP000612746"/>
    </source>
</evidence>
<keyword evidence="6" id="KW-0325">Glycoprotein</keyword>
<evidence type="ECO:0000313" key="11">
    <source>
        <dbReference type="EMBL" id="KAG2179369.1"/>
    </source>
</evidence>
<dbReference type="InterPro" id="IPR017853">
    <property type="entry name" value="GH"/>
</dbReference>
<dbReference type="Gene3D" id="2.102.20.10">
    <property type="entry name" value="Beta-galactosidase, domain 2"/>
    <property type="match status" value="1"/>
</dbReference>
<evidence type="ECO:0000256" key="5">
    <source>
        <dbReference type="ARBA" id="ARBA00022801"/>
    </source>
</evidence>
<keyword evidence="4 9" id="KW-0732">Signal</keyword>
<evidence type="ECO:0000256" key="1">
    <source>
        <dbReference type="ARBA" id="ARBA00001412"/>
    </source>
</evidence>
<dbReference type="InterPro" id="IPR001944">
    <property type="entry name" value="Glycoside_Hdrlase_35"/>
</dbReference>
<dbReference type="SUPFAM" id="SSF51445">
    <property type="entry name" value="(Trans)glycosidases"/>
    <property type="match status" value="1"/>
</dbReference>
<dbReference type="SUPFAM" id="SSF51011">
    <property type="entry name" value="Glycosyl hydrolase domain"/>
    <property type="match status" value="1"/>
</dbReference>
<dbReference type="Pfam" id="PF10435">
    <property type="entry name" value="BetaGal_dom2"/>
    <property type="match status" value="1"/>
</dbReference>
<dbReference type="Gene3D" id="3.20.20.80">
    <property type="entry name" value="Glycosidases"/>
    <property type="match status" value="1"/>
</dbReference>
<evidence type="ECO:0000256" key="2">
    <source>
        <dbReference type="ARBA" id="ARBA00009809"/>
    </source>
</evidence>
<dbReference type="EMBL" id="JAEPRA010000010">
    <property type="protein sequence ID" value="KAG2179369.1"/>
    <property type="molecule type" value="Genomic_DNA"/>
</dbReference>
<comment type="caution">
    <text evidence="11">The sequence shown here is derived from an EMBL/GenBank/DDBJ whole genome shotgun (WGS) entry which is preliminary data.</text>
</comment>
<keyword evidence="7" id="KW-0326">Glycosidase</keyword>